<reference evidence="2" key="1">
    <citation type="submission" date="2016-11" db="UniProtKB">
        <authorList>
            <consortium name="WormBaseParasite"/>
        </authorList>
    </citation>
    <scope>IDENTIFICATION</scope>
</reference>
<evidence type="ECO:0000313" key="1">
    <source>
        <dbReference type="Proteomes" id="UP000095283"/>
    </source>
</evidence>
<dbReference type="Proteomes" id="UP000095283">
    <property type="component" value="Unplaced"/>
</dbReference>
<name>A0A1I7WZ29_HETBA</name>
<dbReference type="AlphaFoldDB" id="A0A1I7WZ29"/>
<proteinExistence type="predicted"/>
<organism evidence="1 2">
    <name type="scientific">Heterorhabditis bacteriophora</name>
    <name type="common">Entomopathogenic nematode worm</name>
    <dbReference type="NCBI Taxonomy" id="37862"/>
    <lineage>
        <taxon>Eukaryota</taxon>
        <taxon>Metazoa</taxon>
        <taxon>Ecdysozoa</taxon>
        <taxon>Nematoda</taxon>
        <taxon>Chromadorea</taxon>
        <taxon>Rhabditida</taxon>
        <taxon>Rhabditina</taxon>
        <taxon>Rhabditomorpha</taxon>
        <taxon>Strongyloidea</taxon>
        <taxon>Heterorhabditidae</taxon>
        <taxon>Heterorhabditis</taxon>
    </lineage>
</organism>
<dbReference type="WBParaSite" id="Hba_10428">
    <property type="protein sequence ID" value="Hba_10428"/>
    <property type="gene ID" value="Hba_10428"/>
</dbReference>
<accession>A0A1I7WZ29</accession>
<sequence>MCFKFSGQIHQYFSNTCFVKSFDRNVTLFRSTNSIDMRCLMIIIFKCYSYQISLKSENAMSDIDDNDFTDNEEELGSIGNGVSPPPKLTRTVEFVIFVTNKLIFNNLVGIHNYLYFNLDTLDDRAKNEIHVLLEKILIPSFKKFFYDENCNPSLEHMRGILNCICRFINLIVAKLKNEPGPEEVSFEYWYLLRVVLDYRNRYGMDFSV</sequence>
<protein>
    <submittedName>
        <fullName evidence="2">MMS22L_N domain-containing protein</fullName>
    </submittedName>
</protein>
<evidence type="ECO:0000313" key="2">
    <source>
        <dbReference type="WBParaSite" id="Hba_10428"/>
    </source>
</evidence>
<keyword evidence="1" id="KW-1185">Reference proteome</keyword>